<keyword evidence="3" id="KW-1185">Reference proteome</keyword>
<keyword evidence="1" id="KW-0732">Signal</keyword>
<feature type="chain" id="PRO_5023133552" evidence="1">
    <location>
        <begin position="20"/>
        <end position="63"/>
    </location>
</feature>
<feature type="non-terminal residue" evidence="2">
    <location>
        <position position="1"/>
    </location>
</feature>
<comment type="caution">
    <text evidence="2">The sequence shown here is derived from an EMBL/GenBank/DDBJ whole genome shotgun (WGS) entry which is preliminary data.</text>
</comment>
<name>A0A5E4A9Y6_MARMO</name>
<protein>
    <submittedName>
        <fullName evidence="2">Uncharacterized protein</fullName>
    </submittedName>
</protein>
<reference evidence="2" key="1">
    <citation type="submission" date="2019-04" db="EMBL/GenBank/DDBJ databases">
        <authorList>
            <person name="Alioto T."/>
            <person name="Alioto T."/>
        </authorList>
    </citation>
    <scope>NUCLEOTIDE SEQUENCE [LARGE SCALE GENOMIC DNA]</scope>
</reference>
<evidence type="ECO:0000313" key="2">
    <source>
        <dbReference type="EMBL" id="VTJ53512.1"/>
    </source>
</evidence>
<organism evidence="2 3">
    <name type="scientific">Marmota monax</name>
    <name type="common">Woodchuck</name>
    <dbReference type="NCBI Taxonomy" id="9995"/>
    <lineage>
        <taxon>Eukaryota</taxon>
        <taxon>Metazoa</taxon>
        <taxon>Chordata</taxon>
        <taxon>Craniata</taxon>
        <taxon>Vertebrata</taxon>
        <taxon>Euteleostomi</taxon>
        <taxon>Mammalia</taxon>
        <taxon>Eutheria</taxon>
        <taxon>Euarchontoglires</taxon>
        <taxon>Glires</taxon>
        <taxon>Rodentia</taxon>
        <taxon>Sciuromorpha</taxon>
        <taxon>Sciuridae</taxon>
        <taxon>Xerinae</taxon>
        <taxon>Marmotini</taxon>
        <taxon>Marmota</taxon>
    </lineage>
</organism>
<proteinExistence type="predicted"/>
<accession>A0A5E4A9Y6</accession>
<gene>
    <name evidence="2" type="ORF">MONAX_5E039815</name>
</gene>
<evidence type="ECO:0000313" key="3">
    <source>
        <dbReference type="Proteomes" id="UP000335636"/>
    </source>
</evidence>
<feature type="signal peptide" evidence="1">
    <location>
        <begin position="1"/>
        <end position="19"/>
    </location>
</feature>
<dbReference type="Proteomes" id="UP000335636">
    <property type="component" value="Unassembled WGS sequence"/>
</dbReference>
<dbReference type="AlphaFoldDB" id="A0A5E4A9Y6"/>
<sequence length="63" mass="7031">VRLLLITVFLCFLPLLSNGTSWTVLQGRIGRPENPFRVALEYISSGNRSLSAVDFFALKNCSE</sequence>
<dbReference type="EMBL" id="CABDUW010000029">
    <property type="protein sequence ID" value="VTJ53512.1"/>
    <property type="molecule type" value="Genomic_DNA"/>
</dbReference>
<evidence type="ECO:0000256" key="1">
    <source>
        <dbReference type="SAM" id="SignalP"/>
    </source>
</evidence>
<feature type="non-terminal residue" evidence="2">
    <location>
        <position position="63"/>
    </location>
</feature>